<reference evidence="1" key="2">
    <citation type="submission" date="2018-07" db="EMBL/GenBank/DDBJ databases">
        <authorList>
            <consortium name="NCBI Pathogen Detection Project"/>
        </authorList>
    </citation>
    <scope>NUCLEOTIDE SEQUENCE</scope>
    <source>
        <strain evidence="1">3376-57</strain>
    </source>
</reference>
<proteinExistence type="predicted"/>
<comment type="caution">
    <text evidence="1">The sequence shown here is derived from an EMBL/GenBank/DDBJ whole genome shotgun (WGS) entry which is preliminary data.</text>
</comment>
<reference evidence="1" key="1">
    <citation type="journal article" date="2018" name="Genome Biol.">
        <title>SKESA: strategic k-mer extension for scrupulous assemblies.</title>
        <authorList>
            <person name="Souvorov A."/>
            <person name="Agarwala R."/>
            <person name="Lipman D.J."/>
        </authorList>
    </citation>
    <scope>NUCLEOTIDE SEQUENCE</scope>
    <source>
        <strain evidence="1">3376-57</strain>
    </source>
</reference>
<dbReference type="EMBL" id="DAASUN010000016">
    <property type="protein sequence ID" value="HAE7082272.1"/>
    <property type="molecule type" value="Genomic_DNA"/>
</dbReference>
<evidence type="ECO:0000313" key="1">
    <source>
        <dbReference type="EMBL" id="HAE7082272.1"/>
    </source>
</evidence>
<protein>
    <submittedName>
        <fullName evidence="1">Uncharacterized protein</fullName>
    </submittedName>
</protein>
<sequence>MANKSTPLKLFRTHYKVAEVAKILSCEEEDILYLAGENDFLFSAYVGREGNFSKHRVRNISEFINHIDSLDKDDEGYSYISQYSLIKIYEVKNDKNLVIARIKGYFKYPPKVQKDFIFFSGQFPDYPSLLVPAGKVFSNDVKFIQMDWKNSDGFFLEHDGYLESEDVRKLHNIINNESSSADVYKTLSIAQQERHAAKRNQVLSVAIYLYKENSNVKKDNATALTELIFTRADEFWPDKKEPPLSFPVISKLISSIFKKPVFTNN</sequence>
<gene>
    <name evidence="1" type="ORF">GNC10_002913</name>
</gene>
<name>A0A735Q073_SALER</name>
<organism evidence="1">
    <name type="scientific">Salmonella enterica subsp. salamae serovar 42:z:1,5</name>
    <dbReference type="NCBI Taxonomy" id="1967617"/>
    <lineage>
        <taxon>Bacteria</taxon>
        <taxon>Pseudomonadati</taxon>
        <taxon>Pseudomonadota</taxon>
        <taxon>Gammaproteobacteria</taxon>
        <taxon>Enterobacterales</taxon>
        <taxon>Enterobacteriaceae</taxon>
        <taxon>Salmonella</taxon>
    </lineage>
</organism>
<accession>A0A735Q073</accession>
<dbReference type="AlphaFoldDB" id="A0A735Q073"/>